<dbReference type="InParanoid" id="A0A1X7UNG1"/>
<protein>
    <recommendedName>
        <fullName evidence="2">PDZ domain-containing protein</fullName>
    </recommendedName>
</protein>
<dbReference type="Pfam" id="PF00595">
    <property type="entry name" value="PDZ"/>
    <property type="match status" value="2"/>
</dbReference>
<feature type="compositionally biased region" description="Polar residues" evidence="1">
    <location>
        <begin position="391"/>
        <end position="401"/>
    </location>
</feature>
<feature type="domain" description="PDZ" evidence="2">
    <location>
        <begin position="482"/>
        <end position="564"/>
    </location>
</feature>
<dbReference type="EnsemblMetazoa" id="XM_003387125.3">
    <property type="protein sequence ID" value="XP_003387173.1"/>
    <property type="gene ID" value="LOC100635612"/>
</dbReference>
<accession>A0A1X7UNG1</accession>
<evidence type="ECO:0000256" key="1">
    <source>
        <dbReference type="SAM" id="MobiDB-lite"/>
    </source>
</evidence>
<gene>
    <name evidence="3" type="primary">100635612</name>
</gene>
<feature type="compositionally biased region" description="Polar residues" evidence="1">
    <location>
        <begin position="709"/>
        <end position="721"/>
    </location>
</feature>
<reference evidence="3" key="2">
    <citation type="submission" date="2017-05" db="UniProtKB">
        <authorList>
            <consortium name="EnsemblMetazoa"/>
        </authorList>
    </citation>
    <scope>IDENTIFICATION</scope>
</reference>
<feature type="region of interest" description="Disordered" evidence="1">
    <location>
        <begin position="347"/>
        <end position="402"/>
    </location>
</feature>
<dbReference type="InterPro" id="IPR001478">
    <property type="entry name" value="PDZ"/>
</dbReference>
<dbReference type="PANTHER" id="PTHR19964:SF97">
    <property type="entry name" value="PDZ DOMAIN-CONTAINING PROTEIN"/>
    <property type="match status" value="1"/>
</dbReference>
<dbReference type="CDD" id="cd00136">
    <property type="entry name" value="PDZ_canonical"/>
    <property type="match status" value="1"/>
</dbReference>
<dbReference type="KEGG" id="aqu:100635612"/>
<dbReference type="Gene3D" id="2.30.42.10">
    <property type="match status" value="2"/>
</dbReference>
<dbReference type="Gene3D" id="3.30.40.10">
    <property type="entry name" value="Zinc/RING finger domain, C3HC4 (zinc finger)"/>
    <property type="match status" value="1"/>
</dbReference>
<feature type="region of interest" description="Disordered" evidence="1">
    <location>
        <begin position="776"/>
        <end position="801"/>
    </location>
</feature>
<dbReference type="EnsemblMetazoa" id="Aqu2.1.29530_001">
    <property type="protein sequence ID" value="Aqu2.1.29530_001"/>
    <property type="gene ID" value="Aqu2.1.29530"/>
</dbReference>
<feature type="compositionally biased region" description="Basic and acidic residues" evidence="1">
    <location>
        <begin position="623"/>
        <end position="638"/>
    </location>
</feature>
<dbReference type="InterPro" id="IPR013083">
    <property type="entry name" value="Znf_RING/FYVE/PHD"/>
</dbReference>
<dbReference type="STRING" id="400682.A0A1X7UNG1"/>
<feature type="region of interest" description="Disordered" evidence="1">
    <location>
        <begin position="414"/>
        <end position="472"/>
    </location>
</feature>
<feature type="compositionally biased region" description="Low complexity" evidence="1">
    <location>
        <begin position="415"/>
        <end position="433"/>
    </location>
</feature>
<evidence type="ECO:0000259" key="2">
    <source>
        <dbReference type="PROSITE" id="PS50106"/>
    </source>
</evidence>
<name>A0A1X7UNG1_AMPQE</name>
<proteinExistence type="predicted"/>
<dbReference type="PROSITE" id="PS50106">
    <property type="entry name" value="PDZ"/>
    <property type="match status" value="2"/>
</dbReference>
<dbReference type="SMART" id="SM00228">
    <property type="entry name" value="PDZ"/>
    <property type="match status" value="2"/>
</dbReference>
<feature type="compositionally biased region" description="Basic residues" evidence="1">
    <location>
        <begin position="135"/>
        <end position="144"/>
    </location>
</feature>
<dbReference type="Proteomes" id="UP000007879">
    <property type="component" value="Unassembled WGS sequence"/>
</dbReference>
<reference evidence="4" key="1">
    <citation type="journal article" date="2010" name="Nature">
        <title>The Amphimedon queenslandica genome and the evolution of animal complexity.</title>
        <authorList>
            <person name="Srivastava M."/>
            <person name="Simakov O."/>
            <person name="Chapman J."/>
            <person name="Fahey B."/>
            <person name="Gauthier M.E."/>
            <person name="Mitros T."/>
            <person name="Richards G.S."/>
            <person name="Conaco C."/>
            <person name="Dacre M."/>
            <person name="Hellsten U."/>
            <person name="Larroux C."/>
            <person name="Putnam N.H."/>
            <person name="Stanke M."/>
            <person name="Adamska M."/>
            <person name="Darling A."/>
            <person name="Degnan S.M."/>
            <person name="Oakley T.H."/>
            <person name="Plachetzki D.C."/>
            <person name="Zhai Y."/>
            <person name="Adamski M."/>
            <person name="Calcino A."/>
            <person name="Cummins S.F."/>
            <person name="Goodstein D.M."/>
            <person name="Harris C."/>
            <person name="Jackson D.J."/>
            <person name="Leys S.P."/>
            <person name="Shu S."/>
            <person name="Woodcroft B.J."/>
            <person name="Vervoort M."/>
            <person name="Kosik K.S."/>
            <person name="Manning G."/>
            <person name="Degnan B.M."/>
            <person name="Rokhsar D.S."/>
        </authorList>
    </citation>
    <scope>NUCLEOTIDE SEQUENCE [LARGE SCALE GENOMIC DNA]</scope>
</reference>
<dbReference type="SUPFAM" id="SSF50156">
    <property type="entry name" value="PDZ domain-like"/>
    <property type="match status" value="2"/>
</dbReference>
<sequence length="812" mass="89459">MLQLQHLTSGLNCSSVHQAKAFRGIARQKTMDSGYPLEWFVSTPPQTFICEICGKILNTPKSTSCCGESFCCRCLEFWNDYYGICPKRCGELEMDSLRKENKLEKIIQSLPVYCQYSNGGGGCTTMITLAEKQRHERKCQHKPKNTTSSAQSKPALSSKREKNSSSSSVEKQDTYVEMASVAAKTREKLQPKHLHPSPSCSTVPHIGVGGLAYHTYHLKRRTPGESLGFVLVAGAKNSNGRAVNFSIKTVNPGTVAAEAGLLPGDKILQVDNIALSQLAQQDAISRIKDNPEVLLTVLRSSGRPLHHHVYEDIKSAEQEWAQTTGEMNERGGETDRNMHNMFLRHQLNLRDRSSSVGGGKDLLRRKRSDPVSDRLTLIPGGGGGGEAAYKSPTQTTVCSDPTRNHLRYFPEKVSADSGLSSSNSSFSPSPRSLSKPHSRPPPLHEVDHTSTDVRSNERKESKGEASPLSRDVRVEGGYEVEEIYLQKNGTNQLGITLGYDTTNPGGSLYVCEIIPSGLAAQDGRVKKGDIIRKVNGFEVYDPEEAILLFLEQDQDISLTVARRIKVFHHYRKGLMSSKSQNALHSHLNLRESCYHDEDEETVIRRTDSCGSLDSHSHIYRQRTGRERTGTGTEIRRGSDSSAIRHLTASTNNMTISLSGGDLHGAGRERMKSPLVGTDHVFRPIMEGRPHTANHLSVERGRGRREGRSPQHTMVHSSTSIDSAPPTGRGGVSPYHNSPPVIVTRHHSMDVQRLQAVSPSKPVQPFLAYRPRDVITPNYRRGSGPDGFSPTSGPIGPINRHHSVGNVRCESLV</sequence>
<feature type="region of interest" description="Disordered" evidence="1">
    <location>
        <begin position="695"/>
        <end position="730"/>
    </location>
</feature>
<feature type="compositionally biased region" description="Polar residues" evidence="1">
    <location>
        <begin position="145"/>
        <end position="155"/>
    </location>
</feature>
<dbReference type="AlphaFoldDB" id="A0A1X7UNG1"/>
<dbReference type="OrthoDB" id="6270329at2759"/>
<dbReference type="PANTHER" id="PTHR19964">
    <property type="entry name" value="MULTIPLE PDZ DOMAIN PROTEIN"/>
    <property type="match status" value="1"/>
</dbReference>
<keyword evidence="4" id="KW-1185">Reference proteome</keyword>
<feature type="compositionally biased region" description="Basic and acidic residues" evidence="1">
    <location>
        <begin position="696"/>
        <end position="708"/>
    </location>
</feature>
<evidence type="ECO:0000313" key="4">
    <source>
        <dbReference type="Proteomes" id="UP000007879"/>
    </source>
</evidence>
<dbReference type="InterPro" id="IPR051342">
    <property type="entry name" value="PDZ_scaffold"/>
</dbReference>
<feature type="domain" description="PDZ" evidence="2">
    <location>
        <begin position="215"/>
        <end position="302"/>
    </location>
</feature>
<feature type="region of interest" description="Disordered" evidence="1">
    <location>
        <begin position="134"/>
        <end position="172"/>
    </location>
</feature>
<organism evidence="3">
    <name type="scientific">Amphimedon queenslandica</name>
    <name type="common">Sponge</name>
    <dbReference type="NCBI Taxonomy" id="400682"/>
    <lineage>
        <taxon>Eukaryota</taxon>
        <taxon>Metazoa</taxon>
        <taxon>Porifera</taxon>
        <taxon>Demospongiae</taxon>
        <taxon>Heteroscleromorpha</taxon>
        <taxon>Haplosclerida</taxon>
        <taxon>Niphatidae</taxon>
        <taxon>Amphimedon</taxon>
    </lineage>
</organism>
<evidence type="ECO:0000313" key="3">
    <source>
        <dbReference type="EnsemblMetazoa" id="Aqu2.1.29530_001"/>
    </source>
</evidence>
<feature type="compositionally biased region" description="Basic and acidic residues" evidence="1">
    <location>
        <begin position="442"/>
        <end position="463"/>
    </location>
</feature>
<dbReference type="SUPFAM" id="SSF57850">
    <property type="entry name" value="RING/U-box"/>
    <property type="match status" value="1"/>
</dbReference>
<dbReference type="InterPro" id="IPR036034">
    <property type="entry name" value="PDZ_sf"/>
</dbReference>
<feature type="region of interest" description="Disordered" evidence="1">
    <location>
        <begin position="621"/>
        <end position="640"/>
    </location>
</feature>